<proteinExistence type="predicted"/>
<gene>
    <name evidence="1" type="ORF">ACFOMG_04625</name>
</gene>
<dbReference type="Proteomes" id="UP001595722">
    <property type="component" value="Unassembled WGS sequence"/>
</dbReference>
<organism evidence="1 2">
    <name type="scientific">Bacterioplanoides pacificum</name>
    <dbReference type="NCBI Taxonomy" id="1171596"/>
    <lineage>
        <taxon>Bacteria</taxon>
        <taxon>Pseudomonadati</taxon>
        <taxon>Pseudomonadota</taxon>
        <taxon>Gammaproteobacteria</taxon>
        <taxon>Oceanospirillales</taxon>
        <taxon>Oceanospirillaceae</taxon>
        <taxon>Bacterioplanoides</taxon>
    </lineage>
</organism>
<name>A0ABV7VPC5_9GAMM</name>
<reference evidence="2" key="1">
    <citation type="journal article" date="2019" name="Int. J. Syst. Evol. Microbiol.">
        <title>The Global Catalogue of Microorganisms (GCM) 10K type strain sequencing project: providing services to taxonomists for standard genome sequencing and annotation.</title>
        <authorList>
            <consortium name="The Broad Institute Genomics Platform"/>
            <consortium name="The Broad Institute Genome Sequencing Center for Infectious Disease"/>
            <person name="Wu L."/>
            <person name="Ma J."/>
        </authorList>
    </citation>
    <scope>NUCLEOTIDE SEQUENCE [LARGE SCALE GENOMIC DNA]</scope>
    <source>
        <strain evidence="2">KCTC 42424</strain>
    </source>
</reference>
<evidence type="ECO:0000313" key="1">
    <source>
        <dbReference type="EMBL" id="MFC3679395.1"/>
    </source>
</evidence>
<comment type="caution">
    <text evidence="1">The sequence shown here is derived from an EMBL/GenBank/DDBJ whole genome shotgun (WGS) entry which is preliminary data.</text>
</comment>
<evidence type="ECO:0000313" key="2">
    <source>
        <dbReference type="Proteomes" id="UP001595722"/>
    </source>
</evidence>
<feature type="non-terminal residue" evidence="1">
    <location>
        <position position="1"/>
    </location>
</feature>
<protein>
    <submittedName>
        <fullName evidence="1">IS256 family transposase</fullName>
    </submittedName>
</protein>
<accession>A0ABV7VPC5</accession>
<sequence length="47" mass="5692">PTEESARKVIYLAISEASRKWTMPIRNWKPALNHFIIEFEEQLRDYI</sequence>
<keyword evidence="2" id="KW-1185">Reference proteome</keyword>
<dbReference type="EMBL" id="JBHRYB010000004">
    <property type="protein sequence ID" value="MFC3679395.1"/>
    <property type="molecule type" value="Genomic_DNA"/>
</dbReference>